<dbReference type="AlphaFoldDB" id="A0A8T2UAR0"/>
<feature type="region of interest" description="Disordered" evidence="8">
    <location>
        <begin position="225"/>
        <end position="273"/>
    </location>
</feature>
<evidence type="ECO:0000256" key="6">
    <source>
        <dbReference type="ARBA" id="ARBA00023242"/>
    </source>
</evidence>
<dbReference type="SMART" id="SM00717">
    <property type="entry name" value="SANT"/>
    <property type="match status" value="2"/>
</dbReference>
<dbReference type="Proteomes" id="UP000825935">
    <property type="component" value="Chromosome 9"/>
</dbReference>
<reference evidence="10" key="1">
    <citation type="submission" date="2021-08" db="EMBL/GenBank/DDBJ databases">
        <title>WGS assembly of Ceratopteris richardii.</title>
        <authorList>
            <person name="Marchant D.B."/>
            <person name="Chen G."/>
            <person name="Jenkins J."/>
            <person name="Shu S."/>
            <person name="Leebens-Mack J."/>
            <person name="Grimwood J."/>
            <person name="Schmutz J."/>
            <person name="Soltis P."/>
            <person name="Soltis D."/>
            <person name="Chen Z.-H."/>
        </authorList>
    </citation>
    <scope>NUCLEOTIDE SEQUENCE</scope>
    <source>
        <strain evidence="10">Whitten #5841</strain>
        <tissue evidence="10">Leaf</tissue>
    </source>
</reference>
<evidence type="ECO:0000313" key="11">
    <source>
        <dbReference type="Proteomes" id="UP000825935"/>
    </source>
</evidence>
<evidence type="ECO:0000256" key="5">
    <source>
        <dbReference type="ARBA" id="ARBA00023163"/>
    </source>
</evidence>
<comment type="subcellular location">
    <subcellularLocation>
        <location evidence="1">Nucleus</location>
    </subcellularLocation>
</comment>
<keyword evidence="2" id="KW-0677">Repeat</keyword>
<keyword evidence="6" id="KW-0539">Nucleus</keyword>
<dbReference type="OrthoDB" id="17458at2759"/>
<keyword evidence="7" id="KW-0175">Coiled coil</keyword>
<evidence type="ECO:0000313" key="10">
    <source>
        <dbReference type="EMBL" id="KAH7430414.1"/>
    </source>
</evidence>
<feature type="coiled-coil region" evidence="7">
    <location>
        <begin position="303"/>
        <end position="333"/>
    </location>
</feature>
<gene>
    <name evidence="10" type="ORF">KP509_09G097500</name>
</gene>
<dbReference type="PANTHER" id="PTHR21654:SF84">
    <property type="entry name" value="SI:DKEY-66I24.7"/>
    <property type="match status" value="1"/>
</dbReference>
<dbReference type="FunFam" id="1.10.10.60:FF:000061">
    <property type="entry name" value="Trihelix transcription factor GT-2"/>
    <property type="match status" value="1"/>
</dbReference>
<name>A0A8T2UAR0_CERRI</name>
<evidence type="ECO:0000259" key="9">
    <source>
        <dbReference type="PROSITE" id="PS50090"/>
    </source>
</evidence>
<protein>
    <recommendedName>
        <fullName evidence="9">Myb-like domain-containing protein</fullName>
    </recommendedName>
</protein>
<evidence type="ECO:0000256" key="8">
    <source>
        <dbReference type="SAM" id="MobiDB-lite"/>
    </source>
</evidence>
<dbReference type="CDD" id="cd12203">
    <property type="entry name" value="GT1"/>
    <property type="match status" value="2"/>
</dbReference>
<organism evidence="10 11">
    <name type="scientific">Ceratopteris richardii</name>
    <name type="common">Triangle waterfern</name>
    <dbReference type="NCBI Taxonomy" id="49495"/>
    <lineage>
        <taxon>Eukaryota</taxon>
        <taxon>Viridiplantae</taxon>
        <taxon>Streptophyta</taxon>
        <taxon>Embryophyta</taxon>
        <taxon>Tracheophyta</taxon>
        <taxon>Polypodiopsida</taxon>
        <taxon>Polypodiidae</taxon>
        <taxon>Polypodiales</taxon>
        <taxon>Pteridineae</taxon>
        <taxon>Pteridaceae</taxon>
        <taxon>Parkerioideae</taxon>
        <taxon>Ceratopteris</taxon>
    </lineage>
</organism>
<evidence type="ECO:0000256" key="2">
    <source>
        <dbReference type="ARBA" id="ARBA00022737"/>
    </source>
</evidence>
<dbReference type="OMA" id="GREMYEN"/>
<dbReference type="Pfam" id="PF13837">
    <property type="entry name" value="Myb_DNA-bind_4"/>
    <property type="match status" value="2"/>
</dbReference>
<dbReference type="GO" id="GO:0005634">
    <property type="term" value="C:nucleus"/>
    <property type="evidence" value="ECO:0007669"/>
    <property type="project" value="UniProtKB-SubCell"/>
</dbReference>
<keyword evidence="3" id="KW-0805">Transcription regulation</keyword>
<dbReference type="PROSITE" id="PS50090">
    <property type="entry name" value="MYB_LIKE"/>
    <property type="match status" value="2"/>
</dbReference>
<evidence type="ECO:0000256" key="7">
    <source>
        <dbReference type="SAM" id="Coils"/>
    </source>
</evidence>
<feature type="compositionally biased region" description="Polar residues" evidence="8">
    <location>
        <begin position="230"/>
        <end position="245"/>
    </location>
</feature>
<dbReference type="GO" id="GO:0003677">
    <property type="term" value="F:DNA binding"/>
    <property type="evidence" value="ECO:0007669"/>
    <property type="project" value="UniProtKB-KW"/>
</dbReference>
<keyword evidence="11" id="KW-1185">Reference proteome</keyword>
<dbReference type="InterPro" id="IPR044822">
    <property type="entry name" value="Myb_DNA-bind_4"/>
</dbReference>
<sequence length="477" mass="54555">MFVKSNSMASGPSENNIKENYVHGTNSLIMQYEAGSSHGSHTLTNLPPPLQSIIQDEPLQSHATLVPPLASYPPLGTNYLCIPYMSNFAMPSHCMTQEKVVTNGIPNGSLRECDFDMEEEKKPDKEHKKRSKNWTRSETLKLIKLRTEMASKFNKTGRKSDLWEQIARSLQQESINRDAQQCRDKWEKLMAGFKEVKDGVKGKEEYSFYEDLYPLLSGKLLKRDRDTESNEAGTLPTQQHVGGTNESDKEGPSARFDCGSDRDEDGDLEQRPAHKRKKYVTVTDLQAVQAMLEMVISQQQRIFKDFLDTLERKEQQREKIRQEREEKWKAEELAQRRILNDAMIMLTQKLVSERIGDAAASLLSTPVACNQRSADQSPMAAIKRSSWKSAEVLQLIKLRGEMESRFAKSTRRTPLWEEVSESLSRLGLNRDSKQCKEKWDKLVAEYKDVIDGKREEAGCPYFHELTAIMRNRPADIG</sequence>
<evidence type="ECO:0000256" key="3">
    <source>
        <dbReference type="ARBA" id="ARBA00023015"/>
    </source>
</evidence>
<dbReference type="InterPro" id="IPR001005">
    <property type="entry name" value="SANT/Myb"/>
</dbReference>
<dbReference type="EMBL" id="CM035414">
    <property type="protein sequence ID" value="KAH7430414.1"/>
    <property type="molecule type" value="Genomic_DNA"/>
</dbReference>
<keyword evidence="5" id="KW-0804">Transcription</keyword>
<comment type="caution">
    <text evidence="10">The sequence shown here is derived from an EMBL/GenBank/DDBJ whole genome shotgun (WGS) entry which is preliminary data.</text>
</comment>
<dbReference type="SUPFAM" id="SSF46689">
    <property type="entry name" value="Homeodomain-like"/>
    <property type="match status" value="1"/>
</dbReference>
<dbReference type="Gene3D" id="1.10.10.60">
    <property type="entry name" value="Homeodomain-like"/>
    <property type="match status" value="2"/>
</dbReference>
<feature type="domain" description="Myb-like" evidence="9">
    <location>
        <begin position="379"/>
        <end position="443"/>
    </location>
</feature>
<feature type="domain" description="Myb-like" evidence="9">
    <location>
        <begin position="126"/>
        <end position="190"/>
    </location>
</feature>
<keyword evidence="4" id="KW-0238">DNA-binding</keyword>
<evidence type="ECO:0000256" key="1">
    <source>
        <dbReference type="ARBA" id="ARBA00004123"/>
    </source>
</evidence>
<dbReference type="PANTHER" id="PTHR21654">
    <property type="entry name" value="FI21293P1"/>
    <property type="match status" value="1"/>
</dbReference>
<accession>A0A8T2UAR0</accession>
<evidence type="ECO:0000256" key="4">
    <source>
        <dbReference type="ARBA" id="ARBA00023125"/>
    </source>
</evidence>
<proteinExistence type="predicted"/>
<dbReference type="InterPro" id="IPR009057">
    <property type="entry name" value="Homeodomain-like_sf"/>
</dbReference>
<dbReference type="GO" id="GO:0010468">
    <property type="term" value="P:regulation of gene expression"/>
    <property type="evidence" value="ECO:0007669"/>
    <property type="project" value="UniProtKB-ARBA"/>
</dbReference>